<evidence type="ECO:0000256" key="4">
    <source>
        <dbReference type="ARBA" id="ARBA00022692"/>
    </source>
</evidence>
<dbReference type="Proteomes" id="UP001164803">
    <property type="component" value="Chromosome"/>
</dbReference>
<feature type="domain" description="Cation efflux protein cytoplasmic" evidence="9">
    <location>
        <begin position="223"/>
        <end position="292"/>
    </location>
</feature>
<dbReference type="InterPro" id="IPR050291">
    <property type="entry name" value="CDF_Transporter"/>
</dbReference>
<proteinExistence type="inferred from homology"/>
<name>A0ABY6Z3J1_9BACL</name>
<evidence type="ECO:0000313" key="11">
    <source>
        <dbReference type="Proteomes" id="UP001164803"/>
    </source>
</evidence>
<evidence type="ECO:0000256" key="6">
    <source>
        <dbReference type="ARBA" id="ARBA00023136"/>
    </source>
</evidence>
<dbReference type="RefSeq" id="WP_268044943.1">
    <property type="nucleotide sequence ID" value="NZ_CP104064.1"/>
</dbReference>
<evidence type="ECO:0000259" key="8">
    <source>
        <dbReference type="Pfam" id="PF01545"/>
    </source>
</evidence>
<dbReference type="InterPro" id="IPR036837">
    <property type="entry name" value="Cation_efflux_CTD_sf"/>
</dbReference>
<evidence type="ECO:0000256" key="1">
    <source>
        <dbReference type="ARBA" id="ARBA00004141"/>
    </source>
</evidence>
<comment type="similarity">
    <text evidence="2">Belongs to the cation diffusion facilitator (CDF) transporter (TC 2.A.4) family.</text>
</comment>
<dbReference type="EMBL" id="CP104064">
    <property type="protein sequence ID" value="WAH37448.1"/>
    <property type="molecule type" value="Genomic_DNA"/>
</dbReference>
<evidence type="ECO:0000256" key="3">
    <source>
        <dbReference type="ARBA" id="ARBA00022448"/>
    </source>
</evidence>
<feature type="transmembrane region" description="Helical" evidence="7">
    <location>
        <begin position="185"/>
        <end position="203"/>
    </location>
</feature>
<keyword evidence="4 7" id="KW-0812">Transmembrane</keyword>
<dbReference type="InterPro" id="IPR027470">
    <property type="entry name" value="Cation_efflux_CTD"/>
</dbReference>
<dbReference type="InterPro" id="IPR002524">
    <property type="entry name" value="Cation_efflux"/>
</dbReference>
<feature type="transmembrane region" description="Helical" evidence="7">
    <location>
        <begin position="110"/>
        <end position="132"/>
    </location>
</feature>
<feature type="domain" description="Cation efflux protein transmembrane" evidence="8">
    <location>
        <begin position="13"/>
        <end position="211"/>
    </location>
</feature>
<dbReference type="InterPro" id="IPR058533">
    <property type="entry name" value="Cation_efflux_TM"/>
</dbReference>
<dbReference type="NCBIfam" id="TIGR01297">
    <property type="entry name" value="CDF"/>
    <property type="match status" value="1"/>
</dbReference>
<keyword evidence="3" id="KW-0813">Transport</keyword>
<reference evidence="10" key="1">
    <citation type="submission" date="2022-08" db="EMBL/GenBank/DDBJ databases">
        <title>Alicyclobacillus dauci DSM2870, complete genome.</title>
        <authorList>
            <person name="Wang Q."/>
            <person name="Cai R."/>
            <person name="Wang Z."/>
        </authorList>
    </citation>
    <scope>NUCLEOTIDE SEQUENCE</scope>
    <source>
        <strain evidence="10">DSM 28700</strain>
    </source>
</reference>
<gene>
    <name evidence="10" type="ORF">NZD86_02600</name>
</gene>
<evidence type="ECO:0000313" key="10">
    <source>
        <dbReference type="EMBL" id="WAH37448.1"/>
    </source>
</evidence>
<keyword evidence="6 7" id="KW-0472">Membrane</keyword>
<dbReference type="Gene3D" id="3.30.70.1350">
    <property type="entry name" value="Cation efflux protein, cytoplasmic domain"/>
    <property type="match status" value="1"/>
</dbReference>
<dbReference type="SUPFAM" id="SSF160240">
    <property type="entry name" value="Cation efflux protein cytoplasmic domain-like"/>
    <property type="match status" value="1"/>
</dbReference>
<evidence type="ECO:0000256" key="2">
    <source>
        <dbReference type="ARBA" id="ARBA00008114"/>
    </source>
</evidence>
<organism evidence="10 11">
    <name type="scientific">Alicyclobacillus dauci</name>
    <dbReference type="NCBI Taxonomy" id="1475485"/>
    <lineage>
        <taxon>Bacteria</taxon>
        <taxon>Bacillati</taxon>
        <taxon>Bacillota</taxon>
        <taxon>Bacilli</taxon>
        <taxon>Bacillales</taxon>
        <taxon>Alicyclobacillaceae</taxon>
        <taxon>Alicyclobacillus</taxon>
    </lineage>
</organism>
<evidence type="ECO:0000256" key="5">
    <source>
        <dbReference type="ARBA" id="ARBA00022989"/>
    </source>
</evidence>
<evidence type="ECO:0000259" key="9">
    <source>
        <dbReference type="Pfam" id="PF16916"/>
    </source>
</evidence>
<accession>A0ABY6Z3J1</accession>
<dbReference type="PANTHER" id="PTHR43840">
    <property type="entry name" value="MITOCHONDRIAL METAL TRANSPORTER 1-RELATED"/>
    <property type="match status" value="1"/>
</dbReference>
<keyword evidence="11" id="KW-1185">Reference proteome</keyword>
<dbReference type="SUPFAM" id="SSF161111">
    <property type="entry name" value="Cation efflux protein transmembrane domain-like"/>
    <property type="match status" value="1"/>
</dbReference>
<dbReference type="InterPro" id="IPR027469">
    <property type="entry name" value="Cation_efflux_TMD_sf"/>
</dbReference>
<protein>
    <submittedName>
        <fullName evidence="10">Cation diffusion facilitator family transporter</fullName>
    </submittedName>
</protein>
<feature type="transmembrane region" description="Helical" evidence="7">
    <location>
        <begin position="79"/>
        <end position="98"/>
    </location>
</feature>
<feature type="transmembrane region" description="Helical" evidence="7">
    <location>
        <begin position="20"/>
        <end position="40"/>
    </location>
</feature>
<keyword evidence="5 7" id="KW-1133">Transmembrane helix</keyword>
<dbReference type="PANTHER" id="PTHR43840:SF15">
    <property type="entry name" value="MITOCHONDRIAL METAL TRANSPORTER 1-RELATED"/>
    <property type="match status" value="1"/>
</dbReference>
<dbReference type="Pfam" id="PF16916">
    <property type="entry name" value="ZT_dimer"/>
    <property type="match status" value="1"/>
</dbReference>
<evidence type="ECO:0000256" key="7">
    <source>
        <dbReference type="SAM" id="Phobius"/>
    </source>
</evidence>
<dbReference type="Gene3D" id="1.20.1510.10">
    <property type="entry name" value="Cation efflux protein transmembrane domain"/>
    <property type="match status" value="1"/>
</dbReference>
<dbReference type="Pfam" id="PF01545">
    <property type="entry name" value="Cation_efflux"/>
    <property type="match status" value="1"/>
</dbReference>
<feature type="transmembrane region" description="Helical" evidence="7">
    <location>
        <begin position="153"/>
        <end position="173"/>
    </location>
</feature>
<comment type="subcellular location">
    <subcellularLocation>
        <location evidence="1">Membrane</location>
        <topology evidence="1">Multi-pass membrane protein</topology>
    </subcellularLocation>
</comment>
<sequence>MSYRNTSSVVAGWVSVTSNVFLTALKVVVGVLFGSPALFADGIHSASDVIASVATLGAMRVSSRPADDDHPYGHGKAEVLASGVVGVLLFITSAWILFRGIESLSQPVEQVGALPLIAAGVSLIWKQLLYVYTMRVGKKYSSKGLIATAYDHLSDVYASLAAVIGIGIALAGRCIGHPNLGYADPISSIVVALLIWRITYTIGREAIDVLMEKNVSESKLNLYERQITNIQEVKRIDKIRARELGNYTLVDVRVGVSGDMSIQEGHDISRRIKSAIMEADNTVKEVLVHLNPWYQDGNS</sequence>